<proteinExistence type="predicted"/>
<organism evidence="2 3">
    <name type="scientific">Actinacidiphila polyblastidii</name>
    <dbReference type="NCBI Taxonomy" id="3110430"/>
    <lineage>
        <taxon>Bacteria</taxon>
        <taxon>Bacillati</taxon>
        <taxon>Actinomycetota</taxon>
        <taxon>Actinomycetes</taxon>
        <taxon>Kitasatosporales</taxon>
        <taxon>Streptomycetaceae</taxon>
        <taxon>Actinacidiphila</taxon>
    </lineage>
</organism>
<sequence length="156" mass="16539">MAASKSTVSVEIPGLEQLTADLHRLTAAIEANDNTTAGIAVRAIQLMREAGEQRDAAAARLDRIAEAHVKHIDAHGGTTGDCVECGEQWPCPTNVWATTDRNPDATWDPADDDPPPACPAGLMPLDGGPVDRCIVDGAHEQHVSALGKRWADDTED</sequence>
<gene>
    <name evidence="2" type="ORF">V2S66_03170</name>
</gene>
<evidence type="ECO:0000256" key="1">
    <source>
        <dbReference type="SAM" id="MobiDB-lite"/>
    </source>
</evidence>
<reference evidence="2 3" key="1">
    <citation type="submission" date="2023-12" db="EMBL/GenBank/DDBJ databases">
        <title>Streptomyces sp. V4-01.</title>
        <authorList>
            <person name="Somphong A."/>
            <person name="Phongsopitanun W."/>
        </authorList>
    </citation>
    <scope>NUCLEOTIDE SEQUENCE [LARGE SCALE GENOMIC DNA]</scope>
    <source>
        <strain evidence="2 3">V4-01</strain>
    </source>
</reference>
<protein>
    <submittedName>
        <fullName evidence="2">Uncharacterized protein</fullName>
    </submittedName>
</protein>
<dbReference type="EMBL" id="JAZEWV010000002">
    <property type="protein sequence ID" value="MEE4540968.1"/>
    <property type="molecule type" value="Genomic_DNA"/>
</dbReference>
<comment type="caution">
    <text evidence="2">The sequence shown here is derived from an EMBL/GenBank/DDBJ whole genome shotgun (WGS) entry which is preliminary data.</text>
</comment>
<dbReference type="Proteomes" id="UP001344658">
    <property type="component" value="Unassembled WGS sequence"/>
</dbReference>
<feature type="region of interest" description="Disordered" evidence="1">
    <location>
        <begin position="96"/>
        <end position="124"/>
    </location>
</feature>
<name>A0ABU7P577_9ACTN</name>
<accession>A0ABU7P577</accession>
<dbReference type="RefSeq" id="WP_330792862.1">
    <property type="nucleotide sequence ID" value="NZ_JAZEWV010000002.1"/>
</dbReference>
<evidence type="ECO:0000313" key="2">
    <source>
        <dbReference type="EMBL" id="MEE4540968.1"/>
    </source>
</evidence>
<keyword evidence="3" id="KW-1185">Reference proteome</keyword>
<evidence type="ECO:0000313" key="3">
    <source>
        <dbReference type="Proteomes" id="UP001344658"/>
    </source>
</evidence>